<dbReference type="GO" id="GO:0003723">
    <property type="term" value="F:RNA binding"/>
    <property type="evidence" value="ECO:0007669"/>
    <property type="project" value="InterPro"/>
</dbReference>
<gene>
    <name evidence="3" type="ORF">ENKO_20410</name>
</gene>
<dbReference type="SUPFAM" id="SSF52172">
    <property type="entry name" value="CheY-like"/>
    <property type="match status" value="1"/>
</dbReference>
<evidence type="ECO:0000259" key="2">
    <source>
        <dbReference type="PROSITE" id="PS50921"/>
    </source>
</evidence>
<evidence type="ECO:0000313" key="3">
    <source>
        <dbReference type="EMBL" id="BCU55447.1"/>
    </source>
</evidence>
<dbReference type="InterPro" id="IPR005561">
    <property type="entry name" value="ANTAR"/>
</dbReference>
<dbReference type="PROSITE" id="PS50921">
    <property type="entry name" value="ANTAR"/>
    <property type="match status" value="1"/>
</dbReference>
<proteinExistence type="predicted"/>
<dbReference type="Proteomes" id="UP000682928">
    <property type="component" value="Chromosome"/>
</dbReference>
<dbReference type="AlphaFoldDB" id="A0AA86IVY5"/>
<dbReference type="InterPro" id="IPR010910">
    <property type="entry name" value="Nitrate/nitrite_sensing_bac"/>
</dbReference>
<evidence type="ECO:0000313" key="4">
    <source>
        <dbReference type="Proteomes" id="UP000682928"/>
    </source>
</evidence>
<organism evidence="3 4">
    <name type="scientific">Enterobacter kobei</name>
    <dbReference type="NCBI Taxonomy" id="208224"/>
    <lineage>
        <taxon>Bacteria</taxon>
        <taxon>Pseudomonadati</taxon>
        <taxon>Pseudomonadota</taxon>
        <taxon>Gammaproteobacteria</taxon>
        <taxon>Enterobacterales</taxon>
        <taxon>Enterobacteriaceae</taxon>
        <taxon>Enterobacter</taxon>
        <taxon>Enterobacter cloacae complex</taxon>
    </lineage>
</organism>
<protein>
    <submittedName>
        <fullName evidence="3">Nitrate regulatory protein</fullName>
    </submittedName>
</protein>
<evidence type="ECO:0000259" key="1">
    <source>
        <dbReference type="PROSITE" id="PS50906"/>
    </source>
</evidence>
<dbReference type="EMBL" id="AP024590">
    <property type="protein sequence ID" value="BCU55447.1"/>
    <property type="molecule type" value="Genomic_DNA"/>
</dbReference>
<dbReference type="InterPro" id="IPR011006">
    <property type="entry name" value="CheY-like_superfamily"/>
</dbReference>
<sequence>MTMNADRANRAIDWFRYARQIQKQQLRQLAQSGALASRICHLVHMLQCERGASNIWLCSQGRLYDAECRASRALVDEQRLALLPLLGDDPPLTSSALCQRIAAALWGLEQLPDLRQRVQAQRIDAADAMEQFSATIRHLLSIVPQLNDTLDDPRIVQPLVALYSVMQGKELAGQERALGALGFTLGHFSDALRQRLVDRIDGQQPCFDTFLSLTTAALSDVFHTRCGATLEIEQLRRLACTRQPPQDQGENALRWFVLHTQRLEELRALEESLIDALMHTVATLLAEEDLPPISAAFLEPAGDALSLRPDSQLLPLVRQQARELEQLTAQLASLKASVDERKVIDSAKQVLMTHQNMTEEQAWLCLRKMAMDKNQRMVEIARALLTVKNLWQ</sequence>
<dbReference type="Pfam" id="PF03861">
    <property type="entry name" value="ANTAR"/>
    <property type="match status" value="1"/>
</dbReference>
<dbReference type="RefSeq" id="WP_088218669.1">
    <property type="nucleotide sequence ID" value="NZ_AP024590.1"/>
</dbReference>
<dbReference type="SMART" id="SM01012">
    <property type="entry name" value="ANTAR"/>
    <property type="match status" value="1"/>
</dbReference>
<dbReference type="Pfam" id="PF08376">
    <property type="entry name" value="NIT"/>
    <property type="match status" value="1"/>
</dbReference>
<dbReference type="Gene3D" id="1.10.10.10">
    <property type="entry name" value="Winged helix-like DNA-binding domain superfamily/Winged helix DNA-binding domain"/>
    <property type="match status" value="1"/>
</dbReference>
<dbReference type="InterPro" id="IPR036388">
    <property type="entry name" value="WH-like_DNA-bd_sf"/>
</dbReference>
<feature type="domain" description="NIT" evidence="1">
    <location>
        <begin position="37"/>
        <end position="284"/>
    </location>
</feature>
<dbReference type="InterPro" id="IPR013587">
    <property type="entry name" value="Nitrate/nitrite_sensing"/>
</dbReference>
<accession>A0AA86IVY5</accession>
<name>A0AA86IVY5_9ENTR</name>
<reference evidence="3" key="1">
    <citation type="submission" date="2021-04" db="EMBL/GenBank/DDBJ databases">
        <title>Difference and commonality of drug resistance evolution in various bacteria. and drug sensitivity profiles.</title>
        <authorList>
            <person name="Maeda T."/>
            <person name="Shibai A."/>
            <person name="Kawada K."/>
            <person name="Kotani H."/>
            <person name="Tarusawa Y."/>
            <person name="Tanabe K."/>
            <person name="Furusawa C."/>
        </authorList>
    </citation>
    <scope>NUCLEOTIDE SEQUENCE</scope>
    <source>
        <strain evidence="3">JCM 8580</strain>
    </source>
</reference>
<feature type="domain" description="ANTAR" evidence="2">
    <location>
        <begin position="324"/>
        <end position="385"/>
    </location>
</feature>
<dbReference type="PROSITE" id="PS50906">
    <property type="entry name" value="NIT"/>
    <property type="match status" value="1"/>
</dbReference>